<dbReference type="InterPro" id="IPR011004">
    <property type="entry name" value="Trimer_LpxA-like_sf"/>
</dbReference>
<keyword evidence="13" id="KW-1185">Reference proteome</keyword>
<keyword evidence="8" id="KW-0198">Cysteine biosynthesis</keyword>
<dbReference type="PROSITE" id="PS00101">
    <property type="entry name" value="HEXAPEP_TRANSFERASES"/>
    <property type="match status" value="1"/>
</dbReference>
<name>A0ABY8QZJ6_PARBF</name>
<evidence type="ECO:0000256" key="5">
    <source>
        <dbReference type="ARBA" id="ARBA00022605"/>
    </source>
</evidence>
<organism evidence="12 13">
    <name type="scientific">Paraclostridium bifermentans</name>
    <name type="common">Clostridium bifermentans</name>
    <dbReference type="NCBI Taxonomy" id="1490"/>
    <lineage>
        <taxon>Bacteria</taxon>
        <taxon>Bacillati</taxon>
        <taxon>Bacillota</taxon>
        <taxon>Clostridia</taxon>
        <taxon>Peptostreptococcales</taxon>
        <taxon>Peptostreptococcaceae</taxon>
        <taxon>Paraclostridium</taxon>
    </lineage>
</organism>
<evidence type="ECO:0000256" key="6">
    <source>
        <dbReference type="ARBA" id="ARBA00022679"/>
    </source>
</evidence>
<dbReference type="NCBIfam" id="NF041874">
    <property type="entry name" value="EPS_EpsC"/>
    <property type="match status" value="1"/>
</dbReference>
<dbReference type="Pfam" id="PF00132">
    <property type="entry name" value="Hexapep"/>
    <property type="match status" value="1"/>
</dbReference>
<dbReference type="EC" id="2.3.1.30" evidence="3 11"/>
<dbReference type="Gene3D" id="2.160.10.10">
    <property type="entry name" value="Hexapeptide repeat proteins"/>
    <property type="match status" value="1"/>
</dbReference>
<protein>
    <recommendedName>
        <fullName evidence="4 11">Serine acetyltransferase</fullName>
        <ecNumber evidence="3 11">2.3.1.30</ecNumber>
    </recommendedName>
</protein>
<evidence type="ECO:0000256" key="1">
    <source>
        <dbReference type="ARBA" id="ARBA00004876"/>
    </source>
</evidence>
<evidence type="ECO:0000256" key="7">
    <source>
        <dbReference type="ARBA" id="ARBA00022737"/>
    </source>
</evidence>
<keyword evidence="6 11" id="KW-0808">Transferase</keyword>
<dbReference type="CDD" id="cd03354">
    <property type="entry name" value="LbH_SAT"/>
    <property type="match status" value="1"/>
</dbReference>
<dbReference type="NCBIfam" id="TIGR01172">
    <property type="entry name" value="cysE"/>
    <property type="match status" value="1"/>
</dbReference>
<dbReference type="InterPro" id="IPR053376">
    <property type="entry name" value="Serine_acetyltransferase"/>
</dbReference>
<evidence type="ECO:0000256" key="2">
    <source>
        <dbReference type="ARBA" id="ARBA00007274"/>
    </source>
</evidence>
<evidence type="ECO:0000313" key="13">
    <source>
        <dbReference type="Proteomes" id="UP001239169"/>
    </source>
</evidence>
<sequence>MLKKINADIEYIIENDPAARSKIEVFLLYPSVHALIGHRISHYFYKYKMFFIARFISQVNRFITGIEIHPGATIGSGILIDHGMGVVIGETAEVGNRVTIYHGTTLGGTGKDSGKRHPTVGDNVVIGAGAKVLGPITIGENSKVGANAVVLKDVPPNSTVVGIPGKIIKNNN</sequence>
<dbReference type="EMBL" id="CP124685">
    <property type="protein sequence ID" value="WGX74714.1"/>
    <property type="molecule type" value="Genomic_DNA"/>
</dbReference>
<comment type="similarity">
    <text evidence="2 11">Belongs to the transferase hexapeptide repeat family.</text>
</comment>
<evidence type="ECO:0000256" key="10">
    <source>
        <dbReference type="ARBA" id="ARBA00049486"/>
    </source>
</evidence>
<dbReference type="InterPro" id="IPR042122">
    <property type="entry name" value="Ser_AcTrfase_N_sf"/>
</dbReference>
<dbReference type="InterPro" id="IPR001451">
    <property type="entry name" value="Hexapep"/>
</dbReference>
<accession>A0ABY8QZJ6</accession>
<evidence type="ECO:0000256" key="9">
    <source>
        <dbReference type="ARBA" id="ARBA00023315"/>
    </source>
</evidence>
<keyword evidence="5" id="KW-0028">Amino-acid biosynthesis</keyword>
<evidence type="ECO:0000256" key="8">
    <source>
        <dbReference type="ARBA" id="ARBA00023192"/>
    </source>
</evidence>
<dbReference type="GO" id="GO:0009001">
    <property type="term" value="F:serine O-acetyltransferase activity"/>
    <property type="evidence" value="ECO:0007669"/>
    <property type="project" value="UniProtKB-EC"/>
</dbReference>
<keyword evidence="7" id="KW-0677">Repeat</keyword>
<gene>
    <name evidence="12" type="primary">cysE</name>
    <name evidence="12" type="ORF">QJS64_11130</name>
</gene>
<comment type="pathway">
    <text evidence="1">Amino-acid biosynthesis; L-cysteine biosynthesis; L-cysteine from L-serine: step 1/2.</text>
</comment>
<keyword evidence="9 11" id="KW-0012">Acyltransferase</keyword>
<dbReference type="Proteomes" id="UP001239169">
    <property type="component" value="Chromosome"/>
</dbReference>
<dbReference type="SUPFAM" id="SSF51161">
    <property type="entry name" value="Trimeric LpxA-like enzymes"/>
    <property type="match status" value="1"/>
</dbReference>
<evidence type="ECO:0000256" key="3">
    <source>
        <dbReference type="ARBA" id="ARBA00013266"/>
    </source>
</evidence>
<evidence type="ECO:0000256" key="11">
    <source>
        <dbReference type="PIRNR" id="PIRNR000441"/>
    </source>
</evidence>
<evidence type="ECO:0000313" key="12">
    <source>
        <dbReference type="EMBL" id="WGX74714.1"/>
    </source>
</evidence>
<dbReference type="InterPro" id="IPR045304">
    <property type="entry name" value="LbH_SAT"/>
</dbReference>
<dbReference type="PANTHER" id="PTHR42811">
    <property type="entry name" value="SERINE ACETYLTRANSFERASE"/>
    <property type="match status" value="1"/>
</dbReference>
<dbReference type="InterPro" id="IPR018357">
    <property type="entry name" value="Hexapep_transf_CS"/>
</dbReference>
<dbReference type="PIRSF" id="PIRSF000441">
    <property type="entry name" value="CysE"/>
    <property type="match status" value="1"/>
</dbReference>
<evidence type="ECO:0000256" key="4">
    <source>
        <dbReference type="ARBA" id="ARBA00018522"/>
    </source>
</evidence>
<proteinExistence type="inferred from homology"/>
<reference evidence="12 13" key="1">
    <citation type="submission" date="2023-04" db="EMBL/GenBank/DDBJ databases">
        <title>Bacteria Genome Submission.</title>
        <authorList>
            <person name="Isaac P."/>
        </authorList>
    </citation>
    <scope>NUCLEOTIDE SEQUENCE [LARGE SCALE GENOMIC DNA]</scope>
    <source>
        <strain evidence="12 13">SampleS7P1</strain>
    </source>
</reference>
<comment type="catalytic activity">
    <reaction evidence="10 11">
        <text>L-serine + acetyl-CoA = O-acetyl-L-serine + CoA</text>
        <dbReference type="Rhea" id="RHEA:24560"/>
        <dbReference type="ChEBI" id="CHEBI:33384"/>
        <dbReference type="ChEBI" id="CHEBI:57287"/>
        <dbReference type="ChEBI" id="CHEBI:57288"/>
        <dbReference type="ChEBI" id="CHEBI:58340"/>
        <dbReference type="EC" id="2.3.1.30"/>
    </reaction>
</comment>
<dbReference type="InterPro" id="IPR005881">
    <property type="entry name" value="Ser_O-AcTrfase"/>
</dbReference>
<dbReference type="Gene3D" id="1.10.3130.10">
    <property type="entry name" value="serine acetyltransferase, domain 1"/>
    <property type="match status" value="1"/>
</dbReference>